<dbReference type="NCBIfam" id="TIGR01730">
    <property type="entry name" value="RND_mfp"/>
    <property type="match status" value="1"/>
</dbReference>
<dbReference type="InterPro" id="IPR058627">
    <property type="entry name" value="MdtA-like_C"/>
</dbReference>
<feature type="domain" description="Multidrug resistance protein MdtA-like C-terminal permuted SH3" evidence="3">
    <location>
        <begin position="297"/>
        <end position="345"/>
    </location>
</feature>
<feature type="coiled-coil region" evidence="2">
    <location>
        <begin position="100"/>
        <end position="158"/>
    </location>
</feature>
<evidence type="ECO:0000313" key="5">
    <source>
        <dbReference type="Proteomes" id="UP000678276"/>
    </source>
</evidence>
<proteinExistence type="inferred from homology"/>
<dbReference type="PANTHER" id="PTHR30469:SF38">
    <property type="entry name" value="HLYD FAMILY SECRETION PROTEIN"/>
    <property type="match status" value="1"/>
</dbReference>
<name>A0ABS4BIJ2_9HYPH</name>
<dbReference type="PROSITE" id="PS51257">
    <property type="entry name" value="PROKAR_LIPOPROTEIN"/>
    <property type="match status" value="1"/>
</dbReference>
<dbReference type="Pfam" id="PF25967">
    <property type="entry name" value="RND-MFP_C"/>
    <property type="match status" value="1"/>
</dbReference>
<dbReference type="RefSeq" id="WP_209595049.1">
    <property type="nucleotide sequence ID" value="NZ_JAGJCF010000009.1"/>
</dbReference>
<dbReference type="EMBL" id="JAGJCF010000009">
    <property type="protein sequence ID" value="MBP0616555.1"/>
    <property type="molecule type" value="Genomic_DNA"/>
</dbReference>
<dbReference type="Gene3D" id="2.40.50.100">
    <property type="match status" value="1"/>
</dbReference>
<accession>A0ABS4BIJ2</accession>
<sequence>MRNDRPTALAAALAALLAISGCTDEKTPTETPVPVHFVEAKAKTFEKTVSLTGTIVARNTSTYSFETGGRVTDVFVDVGDQVEPGTVLAKIEPTQQQADVASAKAKVDSAEASLAQATAAFERQRQLLAKGFTTRSDYDTAEQTLASAQSTLNTAKSDLVTANKSLSDTVLRSDAKGVITSRSVDPGQVVTAAQSAFGFAKSGALDAVFKIQEQLLISERKPSAIEVALVEDPSVKAIGRIREVSPLIDSSTGTVQVKLGLENPPQKMTLGSAVVGRETGDAPEKAISLPWSSLIEKDGKPAVWVVQDGDKAKLTEIAIAAYRTDDILVASGIEEGARVVTDGSQLVLPGARLDPVAETSEAK</sequence>
<dbReference type="Gene3D" id="2.40.420.20">
    <property type="match status" value="1"/>
</dbReference>
<evidence type="ECO:0000313" key="4">
    <source>
        <dbReference type="EMBL" id="MBP0616555.1"/>
    </source>
</evidence>
<keyword evidence="5" id="KW-1185">Reference proteome</keyword>
<comment type="caution">
    <text evidence="4">The sequence shown here is derived from an EMBL/GenBank/DDBJ whole genome shotgun (WGS) entry which is preliminary data.</text>
</comment>
<evidence type="ECO:0000256" key="2">
    <source>
        <dbReference type="SAM" id="Coils"/>
    </source>
</evidence>
<keyword evidence="2" id="KW-0175">Coiled coil</keyword>
<dbReference type="InterPro" id="IPR006143">
    <property type="entry name" value="RND_pump_MFP"/>
</dbReference>
<evidence type="ECO:0000259" key="3">
    <source>
        <dbReference type="Pfam" id="PF25967"/>
    </source>
</evidence>
<evidence type="ECO:0000256" key="1">
    <source>
        <dbReference type="ARBA" id="ARBA00009477"/>
    </source>
</evidence>
<dbReference type="Gene3D" id="2.40.30.170">
    <property type="match status" value="1"/>
</dbReference>
<gene>
    <name evidence="4" type="ORF">J6595_13280</name>
</gene>
<organism evidence="4 5">
    <name type="scientific">Jiella mangrovi</name>
    <dbReference type="NCBI Taxonomy" id="2821407"/>
    <lineage>
        <taxon>Bacteria</taxon>
        <taxon>Pseudomonadati</taxon>
        <taxon>Pseudomonadota</taxon>
        <taxon>Alphaproteobacteria</taxon>
        <taxon>Hyphomicrobiales</taxon>
        <taxon>Aurantimonadaceae</taxon>
        <taxon>Jiella</taxon>
    </lineage>
</organism>
<dbReference type="SUPFAM" id="SSF111369">
    <property type="entry name" value="HlyD-like secretion proteins"/>
    <property type="match status" value="1"/>
</dbReference>
<dbReference type="PANTHER" id="PTHR30469">
    <property type="entry name" value="MULTIDRUG RESISTANCE PROTEIN MDTA"/>
    <property type="match status" value="1"/>
</dbReference>
<comment type="similarity">
    <text evidence="1">Belongs to the membrane fusion protein (MFP) (TC 8.A.1) family.</text>
</comment>
<reference evidence="4 5" key="1">
    <citation type="submission" date="2021-04" db="EMBL/GenBank/DDBJ databases">
        <title>Whole genome sequence of Jiella sp. KSK16Y-1.</title>
        <authorList>
            <person name="Tuo L."/>
        </authorList>
    </citation>
    <scope>NUCLEOTIDE SEQUENCE [LARGE SCALE GENOMIC DNA]</scope>
    <source>
        <strain evidence="4 5">KSK16Y-1</strain>
    </source>
</reference>
<protein>
    <submittedName>
        <fullName evidence="4">Efflux RND transporter periplasmic adaptor subunit</fullName>
    </submittedName>
</protein>
<dbReference type="Gene3D" id="1.10.287.470">
    <property type="entry name" value="Helix hairpin bin"/>
    <property type="match status" value="1"/>
</dbReference>
<dbReference type="Proteomes" id="UP000678276">
    <property type="component" value="Unassembled WGS sequence"/>
</dbReference>